<keyword evidence="3" id="KW-0614">Plasmid</keyword>
<evidence type="ECO:0000259" key="2">
    <source>
        <dbReference type="Pfam" id="PF11800"/>
    </source>
</evidence>
<dbReference type="EMBL" id="GU173851">
    <property type="protein sequence ID" value="ADN97095.1"/>
    <property type="molecule type" value="Genomic_DNA"/>
</dbReference>
<dbReference type="Pfam" id="PF11800">
    <property type="entry name" value="RP-C_C"/>
    <property type="match status" value="1"/>
</dbReference>
<sequence length="453" mass="51609">MVKKTSGRKLTSKHWEYIKIADNTDIGHITRSQLLFLVQDLPVTDLIKGTEAHLLAKLLNTVPVTHFEKGKIPIVFKTNHQIGLEIGCTSVHVSRLLSRLFDKGLIVMRDSANYKRYGFSFAHHVPIACGIDLSILIARYHELQHSILKSKEEKKHHDMAVRTFCGVCRRLRLRIEEIKFTPIASMFLNRMNKVKSVLGSPFKASTFKLEKAIKLLNWLLERLFFTKMLCTNNKNVMQLHNTTPNYNCNCNKHECSELSEHTQTINVTPGHDKMAYENIEKGKTESTLPSKNSKSLQIKPELLTQALPNVAMFVKHGLQSERDLIRSMEFLATMKGISSHAVEEAKKTMGIKKAALAIAIIFEKHCKELVKSSGGYLRGMIAKENRGKLYLERSFYALLNEASEEKLNDWCGQKTEKNESSKSKDQKISLFKSELNEVLKALNMQTDSKRLIP</sequence>
<accession>F4Y9G1</accession>
<dbReference type="InterPro" id="IPR021760">
    <property type="entry name" value="RepC_C"/>
</dbReference>
<dbReference type="AlphaFoldDB" id="F4Y9G1"/>
<reference evidence="3" key="1">
    <citation type="submission" date="2009-11" db="EMBL/GenBank/DDBJ databases">
        <title>Identification of a novel type four secretion system on plasmid pTT0105 from Bartonella spp. in Taiwan.</title>
        <authorList>
            <person name="Ji D.-D."/>
            <person name="Lee J.-L."/>
        </authorList>
    </citation>
    <scope>NUCLEOTIDE SEQUENCE</scope>
    <source>
        <strain evidence="3">TT0105</strain>
        <plasmid evidence="3">pTT0105</plasmid>
    </source>
</reference>
<protein>
    <submittedName>
        <fullName evidence="3">Replication protein C</fullName>
    </submittedName>
</protein>
<proteinExistence type="predicted"/>
<dbReference type="Pfam" id="PF03428">
    <property type="entry name" value="RP-C"/>
    <property type="match status" value="1"/>
</dbReference>
<dbReference type="InterPro" id="IPR036390">
    <property type="entry name" value="WH_DNA-bd_sf"/>
</dbReference>
<feature type="domain" description="Plasmid replication protein C N-terminal" evidence="1">
    <location>
        <begin position="8"/>
        <end position="172"/>
    </location>
</feature>
<name>F4Y9G1_9HYPH</name>
<evidence type="ECO:0000313" key="3">
    <source>
        <dbReference type="EMBL" id="ADN97095.1"/>
    </source>
</evidence>
<evidence type="ECO:0000259" key="1">
    <source>
        <dbReference type="Pfam" id="PF03428"/>
    </source>
</evidence>
<feature type="domain" description="Plasmid replication protein C C-terminal" evidence="2">
    <location>
        <begin position="301"/>
        <end position="400"/>
    </location>
</feature>
<geneLocation type="plasmid" evidence="3">
    <name>pTT0105</name>
</geneLocation>
<dbReference type="InterPro" id="IPR005090">
    <property type="entry name" value="RepC_N"/>
</dbReference>
<organism evidence="3">
    <name type="scientific">Bartonella sp. TT0105</name>
    <dbReference type="NCBI Taxonomy" id="596995"/>
    <lineage>
        <taxon>Bacteria</taxon>
        <taxon>Pseudomonadati</taxon>
        <taxon>Pseudomonadota</taxon>
        <taxon>Alphaproteobacteria</taxon>
        <taxon>Hyphomicrobiales</taxon>
        <taxon>Bartonellaceae</taxon>
        <taxon>Bartonella</taxon>
    </lineage>
</organism>
<dbReference type="SUPFAM" id="SSF46785">
    <property type="entry name" value="Winged helix' DNA-binding domain"/>
    <property type="match status" value="1"/>
</dbReference>